<keyword evidence="3" id="KW-1185">Reference proteome</keyword>
<feature type="domain" description="AMP-binding enzyme C-terminal" evidence="1">
    <location>
        <begin position="215"/>
        <end position="263"/>
    </location>
</feature>
<gene>
    <name evidence="2" type="ORF">NTEN_LOCUS19695</name>
</gene>
<name>A0A6H5HGI6_9HEMI</name>
<reference evidence="2 3" key="1">
    <citation type="submission" date="2020-02" db="EMBL/GenBank/DDBJ databases">
        <authorList>
            <person name="Ferguson B K."/>
        </authorList>
    </citation>
    <scope>NUCLEOTIDE SEQUENCE [LARGE SCALE GENOMIC DNA]</scope>
</reference>
<dbReference type="PANTHER" id="PTHR24096">
    <property type="entry name" value="LONG-CHAIN-FATTY-ACID--COA LIGASE"/>
    <property type="match status" value="1"/>
</dbReference>
<accession>A0A6H5HGI6</accession>
<dbReference type="Gene3D" id="3.30.300.30">
    <property type="match status" value="1"/>
</dbReference>
<evidence type="ECO:0000259" key="1">
    <source>
        <dbReference type="Pfam" id="PF13193"/>
    </source>
</evidence>
<dbReference type="InterPro" id="IPR045851">
    <property type="entry name" value="AMP-bd_C_sf"/>
</dbReference>
<dbReference type="OrthoDB" id="10253869at2759"/>
<evidence type="ECO:0000313" key="2">
    <source>
        <dbReference type="EMBL" id="CAB0015355.1"/>
    </source>
</evidence>
<protein>
    <recommendedName>
        <fullName evidence="1">AMP-binding enzyme C-terminal domain-containing protein</fullName>
    </recommendedName>
</protein>
<dbReference type="PANTHER" id="PTHR24096:SF422">
    <property type="entry name" value="BCDNA.GH02901"/>
    <property type="match status" value="1"/>
</dbReference>
<evidence type="ECO:0000313" key="3">
    <source>
        <dbReference type="Proteomes" id="UP000479000"/>
    </source>
</evidence>
<dbReference type="AlphaFoldDB" id="A0A6H5HGI6"/>
<organism evidence="2 3">
    <name type="scientific">Nesidiocoris tenuis</name>
    <dbReference type="NCBI Taxonomy" id="355587"/>
    <lineage>
        <taxon>Eukaryota</taxon>
        <taxon>Metazoa</taxon>
        <taxon>Ecdysozoa</taxon>
        <taxon>Arthropoda</taxon>
        <taxon>Hexapoda</taxon>
        <taxon>Insecta</taxon>
        <taxon>Pterygota</taxon>
        <taxon>Neoptera</taxon>
        <taxon>Paraneoptera</taxon>
        <taxon>Hemiptera</taxon>
        <taxon>Heteroptera</taxon>
        <taxon>Panheteroptera</taxon>
        <taxon>Cimicomorpha</taxon>
        <taxon>Miridae</taxon>
        <taxon>Dicyphina</taxon>
        <taxon>Nesidiocoris</taxon>
    </lineage>
</organism>
<dbReference type="InterPro" id="IPR025110">
    <property type="entry name" value="AMP-bd_C"/>
</dbReference>
<dbReference type="GO" id="GO:0016405">
    <property type="term" value="F:CoA-ligase activity"/>
    <property type="evidence" value="ECO:0007669"/>
    <property type="project" value="TreeGrafter"/>
</dbReference>
<proteinExistence type="predicted"/>
<sequence>MADTTIESFTFEIAVWLAGGSIAPINWNLSIVVDNLDQFGLIVFQPAKWVTGPSMLMDLTRVPDLKNYDLSSFKHISVGGSAVLPSQKKLICELLFNGRNIVQDRFQQGLLPGKWLTGPSVLLDLSNLAGLESYDLSSLTHISVGGAPVIVSQKKIICDTLFGGRNIIQDRYGCTEVGAFSLQLKNPLPDYNEKKSASVGPAAPGVTIKMAPVDIEKIAIQHPDVLEACVAGKPHPVDGEHPAAFIVKKGNSDLTEGDLVNFIN</sequence>
<dbReference type="Gene3D" id="3.40.50.980">
    <property type="match status" value="1"/>
</dbReference>
<dbReference type="EMBL" id="CADCXU010028938">
    <property type="protein sequence ID" value="CAB0015355.1"/>
    <property type="molecule type" value="Genomic_DNA"/>
</dbReference>
<dbReference type="Pfam" id="PF13193">
    <property type="entry name" value="AMP-binding_C"/>
    <property type="match status" value="1"/>
</dbReference>
<feature type="non-terminal residue" evidence="2">
    <location>
        <position position="264"/>
    </location>
</feature>
<dbReference type="Proteomes" id="UP000479000">
    <property type="component" value="Unassembled WGS sequence"/>
</dbReference>
<dbReference type="SUPFAM" id="SSF56801">
    <property type="entry name" value="Acetyl-CoA synthetase-like"/>
    <property type="match status" value="1"/>
</dbReference>